<keyword evidence="3" id="KW-0687">Ribonucleoprotein</keyword>
<comment type="similarity">
    <text evidence="1">Belongs to the universal ribosomal protein uL1 family.</text>
</comment>
<reference evidence="7" key="1">
    <citation type="submission" date="2022-11" db="UniProtKB">
        <authorList>
            <consortium name="WormBaseParasite"/>
        </authorList>
    </citation>
    <scope>IDENTIFICATION</scope>
</reference>
<name>A0A914N9K5_MELIC</name>
<dbReference type="AlphaFoldDB" id="A0A914N9K5"/>
<evidence type="ECO:0000256" key="1">
    <source>
        <dbReference type="ARBA" id="ARBA00010531"/>
    </source>
</evidence>
<dbReference type="InterPro" id="IPR028364">
    <property type="entry name" value="Ribosomal_uL1/biogenesis"/>
</dbReference>
<evidence type="ECO:0000313" key="6">
    <source>
        <dbReference type="Proteomes" id="UP000887563"/>
    </source>
</evidence>
<accession>A0A914N9K5</accession>
<feature type="region of interest" description="Disordered" evidence="5">
    <location>
        <begin position="353"/>
        <end position="372"/>
    </location>
</feature>
<evidence type="ECO:0000256" key="5">
    <source>
        <dbReference type="SAM" id="MobiDB-lite"/>
    </source>
</evidence>
<dbReference type="SUPFAM" id="SSF56808">
    <property type="entry name" value="Ribosomal protein L1"/>
    <property type="match status" value="1"/>
</dbReference>
<dbReference type="GO" id="GO:0005840">
    <property type="term" value="C:ribosome"/>
    <property type="evidence" value="ECO:0007669"/>
    <property type="project" value="UniProtKB-KW"/>
</dbReference>
<feature type="coiled-coil region" evidence="4">
    <location>
        <begin position="48"/>
        <end position="79"/>
    </location>
</feature>
<keyword evidence="6" id="KW-1185">Reference proteome</keyword>
<dbReference type="Pfam" id="PF00687">
    <property type="entry name" value="Ribosomal_L1"/>
    <property type="match status" value="1"/>
</dbReference>
<evidence type="ECO:0000256" key="4">
    <source>
        <dbReference type="SAM" id="Coils"/>
    </source>
</evidence>
<evidence type="ECO:0000256" key="2">
    <source>
        <dbReference type="ARBA" id="ARBA00022980"/>
    </source>
</evidence>
<dbReference type="Gene3D" id="3.40.50.790">
    <property type="match status" value="1"/>
</dbReference>
<keyword evidence="4" id="KW-0175">Coiled coil</keyword>
<sequence>MFLGQFTTSLPILYKTSTKCLPSLLSPLNLNLEFIRGRKRGRRKPSKAERLARLQRKEKKDAEKLEESQKRRLEELKKTKFAAMWPPRYDAEVEKDLPEVSQFNIFFKNEVKTIFHTISEALEFHRNLQLPSIYGKVDAPIKLRMELNMTTEKATKLIGASRQLVAIPFPFKHQEKRAIIAFAPNKELQDEALMAGAELALGPDSIKKILKGQFLIEDYDFCVAHEGMAREILPLRGVLKSRFPNKINGGIGNDLPAILEKFLSGSNLVVKPNAAYAEWGLAEPVVGRLDMPDEEIEANIITIISTLCQQRNPALGPFINRAALMTLPGKTFYSINVNEWLPVPTEVEIRKVEKKPKKKAKKEDDDEKELEELASWRLDPLHNIM</sequence>
<proteinExistence type="inferred from homology"/>
<evidence type="ECO:0000256" key="3">
    <source>
        <dbReference type="ARBA" id="ARBA00023274"/>
    </source>
</evidence>
<dbReference type="InterPro" id="IPR016095">
    <property type="entry name" value="Ribosomal_uL1_3-a/b-sand"/>
</dbReference>
<keyword evidence="2" id="KW-0689">Ribosomal protein</keyword>
<dbReference type="GO" id="GO:1990904">
    <property type="term" value="C:ribonucleoprotein complex"/>
    <property type="evidence" value="ECO:0007669"/>
    <property type="project" value="UniProtKB-KW"/>
</dbReference>
<dbReference type="WBParaSite" id="Minc3s04362g36120">
    <property type="protein sequence ID" value="Minc3s04362g36120"/>
    <property type="gene ID" value="Minc3s04362g36120"/>
</dbReference>
<organism evidence="6 7">
    <name type="scientific">Meloidogyne incognita</name>
    <name type="common">Southern root-knot nematode worm</name>
    <name type="synonym">Oxyuris incognita</name>
    <dbReference type="NCBI Taxonomy" id="6306"/>
    <lineage>
        <taxon>Eukaryota</taxon>
        <taxon>Metazoa</taxon>
        <taxon>Ecdysozoa</taxon>
        <taxon>Nematoda</taxon>
        <taxon>Chromadorea</taxon>
        <taxon>Rhabditida</taxon>
        <taxon>Tylenchina</taxon>
        <taxon>Tylenchomorpha</taxon>
        <taxon>Tylenchoidea</taxon>
        <taxon>Meloidogynidae</taxon>
        <taxon>Meloidogyninae</taxon>
        <taxon>Meloidogyne</taxon>
        <taxon>Meloidogyne incognita group</taxon>
    </lineage>
</organism>
<dbReference type="PANTHER" id="PTHR36427:SF3">
    <property type="entry name" value="LARGE RIBOSOMAL SUBUNIT PROTEIN UL1M"/>
    <property type="match status" value="1"/>
</dbReference>
<dbReference type="InterPro" id="IPR023674">
    <property type="entry name" value="Ribosomal_uL1-like"/>
</dbReference>
<protein>
    <submittedName>
        <fullName evidence="7">Uncharacterized protein</fullName>
    </submittedName>
</protein>
<dbReference type="Gene3D" id="3.30.190.20">
    <property type="match status" value="1"/>
</dbReference>
<dbReference type="Proteomes" id="UP000887563">
    <property type="component" value="Unplaced"/>
</dbReference>
<dbReference type="PANTHER" id="PTHR36427">
    <property type="entry name" value="54S RIBOSOMAL PROTEIN L1, MITOCHONDRIAL"/>
    <property type="match status" value="1"/>
</dbReference>
<evidence type="ECO:0000313" key="7">
    <source>
        <dbReference type="WBParaSite" id="Minc3s04362g36120"/>
    </source>
</evidence>